<evidence type="ECO:0000313" key="1">
    <source>
        <dbReference type="EMBL" id="GEO38068.1"/>
    </source>
</evidence>
<name>A0A512DNM5_9PROT</name>
<dbReference type="SUPFAM" id="SSF51197">
    <property type="entry name" value="Clavaminate synthase-like"/>
    <property type="match status" value="1"/>
</dbReference>
<dbReference type="EMBL" id="BJYZ01000009">
    <property type="protein sequence ID" value="GEO38068.1"/>
    <property type="molecule type" value="Genomic_DNA"/>
</dbReference>
<sequence>MLPTDTRCFISHEKGLLDPGVLGSVREHFLREEEVRQSQVLDENDALRVSMGASTSAFRFDPRWYDPWRNAPAELVERLRPFTWLLFPVQIRHIRAGDHLVPWHQDAGYVRLMSRKHARLITCFVPLEPDPRQCASLEFAEGEYGELDHAAFGNHGAAILDRDFAGLRRFELSFGDALVFGDLAPHQTIPAPDGTIDRRSFEYRFVIPAEALPDKDYFDIEKGCFVRTDGSQREFPE</sequence>
<gene>
    <name evidence="1" type="ORF">SAE02_22160</name>
</gene>
<dbReference type="RefSeq" id="WP_044428840.1">
    <property type="nucleotide sequence ID" value="NZ_BJYZ01000009.1"/>
</dbReference>
<accession>A0A512DNM5</accession>
<dbReference type="AlphaFoldDB" id="A0A512DNM5"/>
<dbReference type="OrthoDB" id="2560571at2"/>
<reference evidence="1 2" key="1">
    <citation type="submission" date="2019-07" db="EMBL/GenBank/DDBJ databases">
        <title>Whole genome shotgun sequence of Skermanella aerolata NBRC 106429.</title>
        <authorList>
            <person name="Hosoyama A."/>
            <person name="Uohara A."/>
            <person name="Ohji S."/>
            <person name="Ichikawa N."/>
        </authorList>
    </citation>
    <scope>NUCLEOTIDE SEQUENCE [LARGE SCALE GENOMIC DNA]</scope>
    <source>
        <strain evidence="1 2">NBRC 106429</strain>
    </source>
</reference>
<evidence type="ECO:0000313" key="2">
    <source>
        <dbReference type="Proteomes" id="UP000321523"/>
    </source>
</evidence>
<keyword evidence="2" id="KW-1185">Reference proteome</keyword>
<proteinExistence type="predicted"/>
<dbReference type="Proteomes" id="UP000321523">
    <property type="component" value="Unassembled WGS sequence"/>
</dbReference>
<protein>
    <recommendedName>
        <fullName evidence="3">Phytanoyl-CoA dioxygenase</fullName>
    </recommendedName>
</protein>
<dbReference type="Gene3D" id="2.60.120.620">
    <property type="entry name" value="q2cbj1_9rhob like domain"/>
    <property type="match status" value="1"/>
</dbReference>
<organism evidence="1 2">
    <name type="scientific">Skermanella aerolata</name>
    <dbReference type="NCBI Taxonomy" id="393310"/>
    <lineage>
        <taxon>Bacteria</taxon>
        <taxon>Pseudomonadati</taxon>
        <taxon>Pseudomonadota</taxon>
        <taxon>Alphaproteobacteria</taxon>
        <taxon>Rhodospirillales</taxon>
        <taxon>Azospirillaceae</taxon>
        <taxon>Skermanella</taxon>
    </lineage>
</organism>
<comment type="caution">
    <text evidence="1">The sequence shown here is derived from an EMBL/GenBank/DDBJ whole genome shotgun (WGS) entry which is preliminary data.</text>
</comment>
<evidence type="ECO:0008006" key="3">
    <source>
        <dbReference type="Google" id="ProtNLM"/>
    </source>
</evidence>